<sequence>MSEKREKQRRTSIGKVRLAWVDNGGAYYQEKPNLLNCSDSGICVMLTRRIAPQTLVGVHSEDHGHIANAVVRHVTQHGLRFRIGLEFPSEVAGGLSKL</sequence>
<gene>
    <name evidence="1" type="ORF">IRI77_08580</name>
</gene>
<dbReference type="Proteomes" id="UP000593892">
    <property type="component" value="Chromosome"/>
</dbReference>
<evidence type="ECO:0000313" key="2">
    <source>
        <dbReference type="Proteomes" id="UP000593892"/>
    </source>
</evidence>
<proteinExistence type="predicted"/>
<dbReference type="RefSeq" id="WP_194451660.1">
    <property type="nucleotide sequence ID" value="NZ_CP063849.1"/>
</dbReference>
<evidence type="ECO:0000313" key="1">
    <source>
        <dbReference type="EMBL" id="QOY89997.1"/>
    </source>
</evidence>
<evidence type="ECO:0008006" key="3">
    <source>
        <dbReference type="Google" id="ProtNLM"/>
    </source>
</evidence>
<name>A0A7S7NUG2_PALFE</name>
<keyword evidence="2" id="KW-1185">Reference proteome</keyword>
<dbReference type="AlphaFoldDB" id="A0A7S7NUG2"/>
<organism evidence="1 2">
    <name type="scientific">Paludibaculum fermentans</name>
    <dbReference type="NCBI Taxonomy" id="1473598"/>
    <lineage>
        <taxon>Bacteria</taxon>
        <taxon>Pseudomonadati</taxon>
        <taxon>Acidobacteriota</taxon>
        <taxon>Terriglobia</taxon>
        <taxon>Bryobacterales</taxon>
        <taxon>Bryobacteraceae</taxon>
        <taxon>Paludibaculum</taxon>
    </lineage>
</organism>
<reference evidence="1 2" key="1">
    <citation type="submission" date="2020-10" db="EMBL/GenBank/DDBJ databases">
        <title>Complete genome sequence of Paludibaculum fermentans P105T, a facultatively anaerobic acidobacterium capable of dissimilatory Fe(III) reduction.</title>
        <authorList>
            <person name="Dedysh S.N."/>
            <person name="Beletsky A.V."/>
            <person name="Kulichevskaya I.S."/>
            <person name="Mardanov A.V."/>
            <person name="Ravin N.V."/>
        </authorList>
    </citation>
    <scope>NUCLEOTIDE SEQUENCE [LARGE SCALE GENOMIC DNA]</scope>
    <source>
        <strain evidence="1 2">P105</strain>
    </source>
</reference>
<accession>A0A7S7NUG2</accession>
<dbReference type="EMBL" id="CP063849">
    <property type="protein sequence ID" value="QOY89997.1"/>
    <property type="molecule type" value="Genomic_DNA"/>
</dbReference>
<protein>
    <recommendedName>
        <fullName evidence="3">PilZ domain-containing protein</fullName>
    </recommendedName>
</protein>
<dbReference type="KEGG" id="pfer:IRI77_08580"/>